<gene>
    <name evidence="4" type="ORF">VFPFJ_07699</name>
</gene>
<sequence>MPTAEPLLRGSALVTGAASGIGYATALAFAQHGIAQLALADINLDALNASIQTLRESCPHVEVLPLHLDVRKPDEVRAGVAQAVARFGRLDVAVNNAGVGGRGMRTHQIDEDEWQRVIDINLNGVYRCQKEELAAMVGQEDLGHRRGRGVIVNVASMYGVVGPKSPLYQSAYATTKHALALTGILGLTKADANAYAPDKIRINAICPGYVATPLTVTHMDAQPESPLHHHVAQTPMKRMATPEEVADSIVFLASPMSSFMHGAALVVDGGFTSN</sequence>
<keyword evidence="2" id="KW-0521">NADP</keyword>
<dbReference type="KEGG" id="plj:28889822"/>
<dbReference type="GO" id="GO:0016491">
    <property type="term" value="F:oxidoreductase activity"/>
    <property type="evidence" value="ECO:0007669"/>
    <property type="project" value="UniProtKB-KW"/>
</dbReference>
<dbReference type="Pfam" id="PF13561">
    <property type="entry name" value="adh_short_C2"/>
    <property type="match status" value="1"/>
</dbReference>
<evidence type="ECO:0000256" key="3">
    <source>
        <dbReference type="ARBA" id="ARBA00023002"/>
    </source>
</evidence>
<proteinExistence type="inferred from homology"/>
<dbReference type="PRINTS" id="PR00081">
    <property type="entry name" value="GDHRDH"/>
</dbReference>
<dbReference type="CDD" id="cd05233">
    <property type="entry name" value="SDR_c"/>
    <property type="match status" value="1"/>
</dbReference>
<dbReference type="AlphaFoldDB" id="A0A179H6T3"/>
<dbReference type="EMBL" id="LSBI01000007">
    <property type="protein sequence ID" value="OAQ85310.1"/>
    <property type="molecule type" value="Genomic_DNA"/>
</dbReference>
<evidence type="ECO:0000256" key="1">
    <source>
        <dbReference type="ARBA" id="ARBA00006484"/>
    </source>
</evidence>
<dbReference type="SUPFAM" id="SSF51735">
    <property type="entry name" value="NAD(P)-binding Rossmann-fold domains"/>
    <property type="match status" value="1"/>
</dbReference>
<keyword evidence="3" id="KW-0560">Oxidoreductase</keyword>
<dbReference type="FunFam" id="3.40.50.720:FF:000084">
    <property type="entry name" value="Short-chain dehydrogenase reductase"/>
    <property type="match status" value="1"/>
</dbReference>
<dbReference type="PANTHER" id="PTHR24321">
    <property type="entry name" value="DEHYDROGENASES, SHORT CHAIN"/>
    <property type="match status" value="1"/>
</dbReference>
<organism evidence="4 5">
    <name type="scientific">Purpureocillium lilacinum</name>
    <name type="common">Paecilomyces lilacinus</name>
    <dbReference type="NCBI Taxonomy" id="33203"/>
    <lineage>
        <taxon>Eukaryota</taxon>
        <taxon>Fungi</taxon>
        <taxon>Dikarya</taxon>
        <taxon>Ascomycota</taxon>
        <taxon>Pezizomycotina</taxon>
        <taxon>Sordariomycetes</taxon>
        <taxon>Hypocreomycetidae</taxon>
        <taxon>Hypocreales</taxon>
        <taxon>Ophiocordycipitaceae</taxon>
        <taxon>Purpureocillium</taxon>
    </lineage>
</organism>
<dbReference type="PANTHER" id="PTHR24321:SF12">
    <property type="entry name" value="SHORT-CHAIN DEHYDROGENASE_REDUCTASE FAMILY, PUTATIVE (AFU_ORTHOLOGUE AFUA_5G14340)-RELATED"/>
    <property type="match status" value="1"/>
</dbReference>
<dbReference type="Proteomes" id="UP000078340">
    <property type="component" value="Unassembled WGS sequence"/>
</dbReference>
<comment type="caution">
    <text evidence="4">The sequence shown here is derived from an EMBL/GenBank/DDBJ whole genome shotgun (WGS) entry which is preliminary data.</text>
</comment>
<comment type="similarity">
    <text evidence="1">Belongs to the short-chain dehydrogenases/reductases (SDR) family.</text>
</comment>
<evidence type="ECO:0000313" key="4">
    <source>
        <dbReference type="EMBL" id="OAQ85310.1"/>
    </source>
</evidence>
<protein>
    <submittedName>
        <fullName evidence="4">Short-chain dehydrogenase reductase sdr</fullName>
    </submittedName>
</protein>
<dbReference type="Gene3D" id="3.40.50.720">
    <property type="entry name" value="NAD(P)-binding Rossmann-like Domain"/>
    <property type="match status" value="1"/>
</dbReference>
<evidence type="ECO:0000313" key="5">
    <source>
        <dbReference type="Proteomes" id="UP000078340"/>
    </source>
</evidence>
<evidence type="ECO:0000256" key="2">
    <source>
        <dbReference type="ARBA" id="ARBA00022857"/>
    </source>
</evidence>
<accession>A0A179H6T3</accession>
<name>A0A179H6T3_PURLI</name>
<dbReference type="InterPro" id="IPR036291">
    <property type="entry name" value="NAD(P)-bd_dom_sf"/>
</dbReference>
<dbReference type="OMA" id="PMKHRER"/>
<dbReference type="InterPro" id="IPR002347">
    <property type="entry name" value="SDR_fam"/>
</dbReference>
<reference evidence="4 5" key="1">
    <citation type="submission" date="2016-02" db="EMBL/GenBank/DDBJ databases">
        <title>Biosynthesis of antibiotic leucinostatins and their inhibition on Phytophthora in bio-control Purpureocillium lilacinum.</title>
        <authorList>
            <person name="Wang G."/>
            <person name="Liu Z."/>
            <person name="Lin R."/>
            <person name="Li E."/>
            <person name="Mao Z."/>
            <person name="Ling J."/>
            <person name="Yin W."/>
            <person name="Xie B."/>
        </authorList>
    </citation>
    <scope>NUCLEOTIDE SEQUENCE [LARGE SCALE GENOMIC DNA]</scope>
    <source>
        <strain evidence="4">PLFJ-1</strain>
    </source>
</reference>
<dbReference type="GeneID" id="28889822"/>
<dbReference type="PRINTS" id="PR00080">
    <property type="entry name" value="SDRFAMILY"/>
</dbReference>